<feature type="region of interest" description="Disordered" evidence="3">
    <location>
        <begin position="359"/>
        <end position="446"/>
    </location>
</feature>
<organism evidence="6 7">
    <name type="scientific">Apiotrichum porosum</name>
    <dbReference type="NCBI Taxonomy" id="105984"/>
    <lineage>
        <taxon>Eukaryota</taxon>
        <taxon>Fungi</taxon>
        <taxon>Dikarya</taxon>
        <taxon>Basidiomycota</taxon>
        <taxon>Agaricomycotina</taxon>
        <taxon>Tremellomycetes</taxon>
        <taxon>Trichosporonales</taxon>
        <taxon>Trichosporonaceae</taxon>
        <taxon>Apiotrichum</taxon>
    </lineage>
</organism>
<dbReference type="Pfam" id="PF03152">
    <property type="entry name" value="UFD1_N1"/>
    <property type="match status" value="1"/>
</dbReference>
<dbReference type="OrthoDB" id="422728at2759"/>
<keyword evidence="7" id="KW-1185">Reference proteome</keyword>
<dbReference type="InterPro" id="IPR055417">
    <property type="entry name" value="UFD1_N1"/>
</dbReference>
<keyword evidence="2" id="KW-0833">Ubl conjugation pathway</keyword>
<name>A0A427XQE4_9TREE</name>
<dbReference type="GO" id="GO:0031593">
    <property type="term" value="F:polyubiquitin modification-dependent protein binding"/>
    <property type="evidence" value="ECO:0007669"/>
    <property type="project" value="TreeGrafter"/>
</dbReference>
<evidence type="ECO:0000256" key="2">
    <source>
        <dbReference type="ARBA" id="ARBA00022786"/>
    </source>
</evidence>
<feature type="domain" description="Ubiquitin fusion degradation protein UFD1 N-terminal subdomain 2" evidence="5">
    <location>
        <begin position="148"/>
        <end position="224"/>
    </location>
</feature>
<dbReference type="InterPro" id="IPR004854">
    <property type="entry name" value="Ufd1-like"/>
</dbReference>
<dbReference type="Gene3D" id="2.40.40.50">
    <property type="entry name" value="Ubiquitin fusion degradation protein UFD1, N-terminal domain"/>
    <property type="match status" value="1"/>
</dbReference>
<feature type="compositionally biased region" description="Pro residues" evidence="3">
    <location>
        <begin position="430"/>
        <end position="442"/>
    </location>
</feature>
<feature type="compositionally biased region" description="Polar residues" evidence="3">
    <location>
        <begin position="374"/>
        <end position="386"/>
    </location>
</feature>
<feature type="compositionally biased region" description="Low complexity" evidence="3">
    <location>
        <begin position="387"/>
        <end position="403"/>
    </location>
</feature>
<proteinExistence type="inferred from homology"/>
<evidence type="ECO:0000256" key="3">
    <source>
        <dbReference type="SAM" id="MobiDB-lite"/>
    </source>
</evidence>
<dbReference type="InterPro" id="IPR042299">
    <property type="entry name" value="Ufd1-like_Nn"/>
</dbReference>
<dbReference type="InterPro" id="IPR055418">
    <property type="entry name" value="UFD1_N2"/>
</dbReference>
<dbReference type="RefSeq" id="XP_028475801.1">
    <property type="nucleotide sequence ID" value="XM_028623827.1"/>
</dbReference>
<evidence type="ECO:0000313" key="7">
    <source>
        <dbReference type="Proteomes" id="UP000279236"/>
    </source>
</evidence>
<dbReference type="GO" id="GO:0006511">
    <property type="term" value="P:ubiquitin-dependent protein catabolic process"/>
    <property type="evidence" value="ECO:0007669"/>
    <property type="project" value="InterPro"/>
</dbReference>
<dbReference type="AlphaFoldDB" id="A0A427XQE4"/>
<dbReference type="GO" id="GO:0034098">
    <property type="term" value="C:VCP-NPL4-UFD1 AAA ATPase complex"/>
    <property type="evidence" value="ECO:0007669"/>
    <property type="project" value="TreeGrafter"/>
</dbReference>
<evidence type="ECO:0000259" key="5">
    <source>
        <dbReference type="Pfam" id="PF24842"/>
    </source>
</evidence>
<accession>A0A427XQE4</accession>
<dbReference type="Gene3D" id="3.10.330.10">
    <property type="match status" value="1"/>
</dbReference>
<evidence type="ECO:0000259" key="4">
    <source>
        <dbReference type="Pfam" id="PF03152"/>
    </source>
</evidence>
<sequence length="477" mass="50884">MNHGYDDDDDIGYPAPMGGAGPGGLLAQLMGGGRGAWGRPPPASSYDDYFKAFSVATMAHGHERPQLMYGGKIIMPPSALAKLTSLDIDGPWTFHLRNPRNPTVNQTHAGVLEFIAEEGIVHLPAWMMKTLNLNEGDPIRLTGAVLPKGKMVKIQAQSVDFLQVTDPKAVLESALRAYSVLSKGDIIEITYNSLTFEFLIVETKPEGPGISIIDTDLEVDFDTPVGYVEPARPAPAPIPTMADKLKIDLGGTTLASADTSRPVSSMSVNTQGSGDQALESFTGVGQSLSGRRVKGKGLAKKIEEVDPTSKINRFTGPRVITNDALQGDRQVPSALVLPAGKFFFGYKYIPFDAGADAEKKKAKEPTEAEPAASFQGQGNSLRRTGQASSSTSSPAPAAAAPAASEEKPDPWANLGGGQTLSGRKRAAATPPEPARQPSPPQPSRQEVIDATMLDEDDFFQSYDDDEDYDDIIEIDSD</sequence>
<comment type="caution">
    <text evidence="6">The sequence shown here is derived from an EMBL/GenBank/DDBJ whole genome shotgun (WGS) entry which is preliminary data.</text>
</comment>
<dbReference type="Pfam" id="PF24842">
    <property type="entry name" value="UFD1_N2"/>
    <property type="match status" value="1"/>
</dbReference>
<feature type="domain" description="Ubiquitin fusion degradation protein UFD1 N-terminal subdomain 1" evidence="4">
    <location>
        <begin position="46"/>
        <end position="147"/>
    </location>
</feature>
<dbReference type="PANTHER" id="PTHR12555">
    <property type="entry name" value="UBIQUITIN FUSION DEGRADATON PROTEIN 1"/>
    <property type="match status" value="1"/>
</dbReference>
<comment type="similarity">
    <text evidence="1">Belongs to the UFD1 family.</text>
</comment>
<gene>
    <name evidence="6" type="primary">UFD1</name>
    <name evidence="6" type="ORF">EHS24_008516</name>
</gene>
<reference evidence="6 7" key="1">
    <citation type="submission" date="2018-11" db="EMBL/GenBank/DDBJ databases">
        <title>Genome sequence of Apiotrichum porosum DSM 27194.</title>
        <authorList>
            <person name="Aliyu H."/>
            <person name="Gorte O."/>
            <person name="Ochsenreither K."/>
        </authorList>
    </citation>
    <scope>NUCLEOTIDE SEQUENCE [LARGE SCALE GENOMIC DNA]</scope>
    <source>
        <strain evidence="6 7">DSM 27194</strain>
    </source>
</reference>
<dbReference type="GeneID" id="39593059"/>
<dbReference type="GO" id="GO:0036503">
    <property type="term" value="P:ERAD pathway"/>
    <property type="evidence" value="ECO:0007669"/>
    <property type="project" value="TreeGrafter"/>
</dbReference>
<dbReference type="PANTHER" id="PTHR12555:SF13">
    <property type="entry name" value="UBIQUITIN RECOGNITION FACTOR IN ER-ASSOCIATED DEGRADATION PROTEIN 1"/>
    <property type="match status" value="1"/>
</dbReference>
<dbReference type="EMBL" id="RSCE01000007">
    <property type="protein sequence ID" value="RSH81082.1"/>
    <property type="molecule type" value="Genomic_DNA"/>
</dbReference>
<evidence type="ECO:0000256" key="1">
    <source>
        <dbReference type="ARBA" id="ARBA00006043"/>
    </source>
</evidence>
<dbReference type="STRING" id="105984.A0A427XQE4"/>
<protein>
    <submittedName>
        <fullName evidence="6">Ubiquitin fusion degradation protein</fullName>
    </submittedName>
</protein>
<dbReference type="Proteomes" id="UP000279236">
    <property type="component" value="Unassembled WGS sequence"/>
</dbReference>
<evidence type="ECO:0000313" key="6">
    <source>
        <dbReference type="EMBL" id="RSH81082.1"/>
    </source>
</evidence>